<evidence type="ECO:0000256" key="6">
    <source>
        <dbReference type="ARBA" id="ARBA00023239"/>
    </source>
</evidence>
<dbReference type="PROSITE" id="PS00452">
    <property type="entry name" value="GUANYLATE_CYCLASE_1"/>
    <property type="match status" value="1"/>
</dbReference>
<feature type="domain" description="PAC" evidence="11">
    <location>
        <begin position="1047"/>
        <end position="1099"/>
    </location>
</feature>
<evidence type="ECO:0000259" key="11">
    <source>
        <dbReference type="PROSITE" id="PS50113"/>
    </source>
</evidence>
<feature type="coiled-coil region" evidence="8">
    <location>
        <begin position="548"/>
        <end position="591"/>
    </location>
</feature>
<dbReference type="PROSITE" id="PS50112">
    <property type="entry name" value="PAS"/>
    <property type="match status" value="5"/>
</dbReference>
<evidence type="ECO:0000259" key="12">
    <source>
        <dbReference type="PROSITE" id="PS50125"/>
    </source>
</evidence>
<dbReference type="SMART" id="SM00091">
    <property type="entry name" value="PAS"/>
    <property type="match status" value="5"/>
</dbReference>
<feature type="domain" description="PAS" evidence="10">
    <location>
        <begin position="971"/>
        <end position="1012"/>
    </location>
</feature>
<dbReference type="InterPro" id="IPR018297">
    <property type="entry name" value="A/G_cyclase_CS"/>
</dbReference>
<evidence type="ECO:0000256" key="5">
    <source>
        <dbReference type="ARBA" id="ARBA00023136"/>
    </source>
</evidence>
<dbReference type="Proteomes" id="UP001604335">
    <property type="component" value="Unassembled WGS sequence"/>
</dbReference>
<organism evidence="14 15">
    <name type="scientific">Limnothrix redekei LRLZ20PSL1</name>
    <dbReference type="NCBI Taxonomy" id="3112953"/>
    <lineage>
        <taxon>Bacteria</taxon>
        <taxon>Bacillati</taxon>
        <taxon>Cyanobacteriota</taxon>
        <taxon>Cyanophyceae</taxon>
        <taxon>Pseudanabaenales</taxon>
        <taxon>Pseudanabaenaceae</taxon>
        <taxon>Limnothrix</taxon>
    </lineage>
</organism>
<dbReference type="Gene3D" id="3.30.70.1230">
    <property type="entry name" value="Nucleotide cyclase"/>
    <property type="match status" value="1"/>
</dbReference>
<feature type="domain" description="PAC" evidence="11">
    <location>
        <begin position="920"/>
        <end position="970"/>
    </location>
</feature>
<dbReference type="SMART" id="SM00304">
    <property type="entry name" value="HAMP"/>
    <property type="match status" value="1"/>
</dbReference>
<dbReference type="PANTHER" id="PTHR11920">
    <property type="entry name" value="GUANYLYL CYCLASE"/>
    <property type="match status" value="1"/>
</dbReference>
<proteinExistence type="inferred from homology"/>
<dbReference type="CDD" id="cd00130">
    <property type="entry name" value="PAS"/>
    <property type="match status" value="5"/>
</dbReference>
<dbReference type="InterPro" id="IPR013656">
    <property type="entry name" value="PAS_4"/>
</dbReference>
<dbReference type="PROSITE" id="PS50113">
    <property type="entry name" value="PAC"/>
    <property type="match status" value="3"/>
</dbReference>
<gene>
    <name evidence="14" type="ORF">VPK24_13990</name>
</gene>
<dbReference type="Pfam" id="PF13426">
    <property type="entry name" value="PAS_9"/>
    <property type="match status" value="2"/>
</dbReference>
<keyword evidence="6 7" id="KW-0456">Lyase</keyword>
<reference evidence="15" key="1">
    <citation type="journal article" date="2024" name="Algal Res.">
        <title>Biochemical, toxicological and genomic investigation of a high-biomass producing Limnothrix strain isolated from Italian shallow drinking water reservoir.</title>
        <authorList>
            <person name="Simonazzi M."/>
            <person name="Shishido T.K."/>
            <person name="Delbaje E."/>
            <person name="Wahlsten M."/>
            <person name="Fewer D.P."/>
            <person name="Sivonen K."/>
            <person name="Pezzolesi L."/>
            <person name="Pistocchi R."/>
        </authorList>
    </citation>
    <scope>NUCLEOTIDE SEQUENCE [LARGE SCALE GENOMIC DNA]</scope>
    <source>
        <strain evidence="15">LRLZ20PSL1</strain>
    </source>
</reference>
<dbReference type="SMART" id="SM00086">
    <property type="entry name" value="PAC"/>
    <property type="match status" value="3"/>
</dbReference>
<feature type="domain" description="PAS" evidence="10">
    <location>
        <begin position="847"/>
        <end position="891"/>
    </location>
</feature>
<evidence type="ECO:0000256" key="1">
    <source>
        <dbReference type="ARBA" id="ARBA00004370"/>
    </source>
</evidence>
<dbReference type="Pfam" id="PF00989">
    <property type="entry name" value="PAS"/>
    <property type="match status" value="2"/>
</dbReference>
<keyword evidence="3" id="KW-0547">Nucleotide-binding</keyword>
<keyword evidence="8" id="KW-0175">Coiled coil</keyword>
<evidence type="ECO:0000256" key="7">
    <source>
        <dbReference type="RuleBase" id="RU000405"/>
    </source>
</evidence>
<dbReference type="NCBIfam" id="TIGR00229">
    <property type="entry name" value="sensory_box"/>
    <property type="match status" value="5"/>
</dbReference>
<dbReference type="PANTHER" id="PTHR11920:SF335">
    <property type="entry name" value="GUANYLATE CYCLASE"/>
    <property type="match status" value="1"/>
</dbReference>
<evidence type="ECO:0000259" key="13">
    <source>
        <dbReference type="PROSITE" id="PS50885"/>
    </source>
</evidence>
<dbReference type="SUPFAM" id="SSF55785">
    <property type="entry name" value="PYP-like sensor domain (PAS domain)"/>
    <property type="match status" value="5"/>
</dbReference>
<dbReference type="PROSITE" id="PS50125">
    <property type="entry name" value="GUANYLATE_CYCLASE_2"/>
    <property type="match status" value="1"/>
</dbReference>
<comment type="similarity">
    <text evidence="7">Belongs to the adenylyl cyclase class-4/guanylyl cyclase family.</text>
</comment>
<dbReference type="EMBL" id="JAZAQF010000081">
    <property type="protein sequence ID" value="MFG3818755.1"/>
    <property type="molecule type" value="Genomic_DNA"/>
</dbReference>
<dbReference type="Gene3D" id="3.30.450.20">
    <property type="entry name" value="PAS domain"/>
    <property type="match status" value="5"/>
</dbReference>
<name>A0ABW7CCC0_9CYAN</name>
<evidence type="ECO:0000256" key="4">
    <source>
        <dbReference type="ARBA" id="ARBA00022989"/>
    </source>
</evidence>
<feature type="transmembrane region" description="Helical" evidence="9">
    <location>
        <begin position="336"/>
        <end position="357"/>
    </location>
</feature>
<dbReference type="InterPro" id="IPR001610">
    <property type="entry name" value="PAC"/>
</dbReference>
<dbReference type="Pfam" id="PF00672">
    <property type="entry name" value="HAMP"/>
    <property type="match status" value="1"/>
</dbReference>
<dbReference type="Pfam" id="PF08448">
    <property type="entry name" value="PAS_4"/>
    <property type="match status" value="1"/>
</dbReference>
<dbReference type="InterPro" id="IPR000014">
    <property type="entry name" value="PAS"/>
</dbReference>
<accession>A0ABW7CCC0</accession>
<feature type="domain" description="Guanylate cyclase" evidence="12">
    <location>
        <begin position="1135"/>
        <end position="1262"/>
    </location>
</feature>
<dbReference type="InterPro" id="IPR013767">
    <property type="entry name" value="PAS_fold"/>
</dbReference>
<evidence type="ECO:0000256" key="2">
    <source>
        <dbReference type="ARBA" id="ARBA00022692"/>
    </source>
</evidence>
<dbReference type="InterPro" id="IPR003660">
    <property type="entry name" value="HAMP_dom"/>
</dbReference>
<dbReference type="InterPro" id="IPR029787">
    <property type="entry name" value="Nucleotide_cyclase"/>
</dbReference>
<feature type="transmembrane region" description="Helical" evidence="9">
    <location>
        <begin position="23"/>
        <end position="44"/>
    </location>
</feature>
<keyword evidence="2 9" id="KW-0812">Transmembrane</keyword>
<dbReference type="CDD" id="cd07302">
    <property type="entry name" value="CHD"/>
    <property type="match status" value="1"/>
</dbReference>
<protein>
    <submittedName>
        <fullName evidence="14">PAS domain S-box protein</fullName>
    </submittedName>
</protein>
<dbReference type="InterPro" id="IPR000700">
    <property type="entry name" value="PAS-assoc_C"/>
</dbReference>
<feature type="domain" description="HAMP" evidence="13">
    <location>
        <begin position="358"/>
        <end position="410"/>
    </location>
</feature>
<dbReference type="InterPro" id="IPR001054">
    <property type="entry name" value="A/G_cyclase"/>
</dbReference>
<feature type="domain" description="PAC" evidence="11">
    <location>
        <begin position="792"/>
        <end position="846"/>
    </location>
</feature>
<evidence type="ECO:0000256" key="9">
    <source>
        <dbReference type="SAM" id="Phobius"/>
    </source>
</evidence>
<evidence type="ECO:0000313" key="15">
    <source>
        <dbReference type="Proteomes" id="UP001604335"/>
    </source>
</evidence>
<feature type="domain" description="PAS" evidence="10">
    <location>
        <begin position="719"/>
        <end position="799"/>
    </location>
</feature>
<comment type="caution">
    <text evidence="14">The sequence shown here is derived from an EMBL/GenBank/DDBJ whole genome shotgun (WGS) entry which is preliminary data.</text>
</comment>
<feature type="domain" description="PAS" evidence="10">
    <location>
        <begin position="433"/>
        <end position="502"/>
    </location>
</feature>
<evidence type="ECO:0000259" key="10">
    <source>
        <dbReference type="PROSITE" id="PS50112"/>
    </source>
</evidence>
<feature type="coiled-coil region" evidence="8">
    <location>
        <begin position="388"/>
        <end position="422"/>
    </location>
</feature>
<dbReference type="PROSITE" id="PS50885">
    <property type="entry name" value="HAMP"/>
    <property type="match status" value="1"/>
</dbReference>
<sequence length="1327" mass="148238">MGLVGGQTGDGISGSPRRLSLRWLLGLGVVLPVGVALVISQGIYGWQVRDLSDRTAQRWQQVLGARASDRLVSHLQGAIQLNQSLGDGARWGQWAQSPQDLERWLWQQSQRSRALRFAAFGRDNGALTAVERTDTGSLLLWAVPPKPNQGLAIYNTNSQGDRSGLLRSQGDFAIEREAWFRAATLAGRPTWFLWPLSEQTATPIAAIAEPVVGADGRRLGVSVSAVSLQPLGVELAQLGDVDVAVVDRSGQLLALSERSTQAGQPPARDRWPLLLERWQQASGPLEQWDGERSTTIRLGNQTYRLWAQPLKNPNLPNWVVLVAAPIDSLSDPGSNALTVAVLFLSVGCALGVAWLLLRLIEQPLARFAQTAQTMASGHITGPIEPTGLRELDEAARQVRLMMRELRAAMAAFERDRDTLQERIRERTSALSLSETKFSKIFYASPSGICLMQLDNSCVLDFNDSFLDIFGYSFEEMMGFASMEFNIWLRAEDRLAVMQALQRGSSIRNQEIPVRTKGRDIRTVLLSAELLYLHGMECALLVVHDITDYKGLEEDLRYSQQRLEEMERRRALALLEVSRDELRSTLEKLETVLGSVRDALVWTDPAGKVQWCNPAFERLVQQSHEQVIGQDLIDCLPLIHRGKQLPTPLHPVTRALEIGSGNTAYEFHNSAGDRYSLEIAWSNVTLPDPDGAPNHNQTSAVLAIRDITERKRLIAEVLRAKRFIDGIIEHIPLAVYVKDVRQDFRFVLWNRASEKLFGIPRDRALGKNADDLFPIKRATTILEQDVQAVEERRELEIPEEQVTGPNESLVLRTVKVPLFDPNGGVAYLLCITDNITQRKQAEQALSESQAQFRMLTEQASGDLMLVHDVHGQILDANQQVCTVLGYSKAELLQMNVRAIDTLASLDQHDRIWAMMKPGQPVTVEGMYRCKSGRTLPVETRVGMRESQGQKIFLAMARDVTDRKQMEEALQRAEENYRSIVENAVEGIFQCAPNGQFLGGNQSLAKMFGFDSIEEMLGSLGLNRTRRFYVDPERWDSFLTVIADRGTIYNFESQVFDRDGDTFWVSENARTVFDGDGRLLYYEGTIQNITERKQAEEALVMEQEKSDRLLLNILPKAIAERLKQGEGSLAEQYAEATILFADLVGFTPVSAQMRPIELVNLLNQIFSTFDQLAENHDLEKIKTVGDEYMAVGGLPVPKPDHVHAVAQLALDMQAAISKFTTPSGKPFQIRIGINTGSVVAGVIGIKKFAYDLWGDTVNVASRMETQGEPGKIQVTEAVYEILRQEFLLEPRGELEVKGRGMMTTYWLLGRKPKSQSETDEAEAISIFSN</sequence>
<dbReference type="Pfam" id="PF00211">
    <property type="entry name" value="Guanylate_cyc"/>
    <property type="match status" value="1"/>
</dbReference>
<dbReference type="SMART" id="SM00044">
    <property type="entry name" value="CYCc"/>
    <property type="match status" value="1"/>
</dbReference>
<dbReference type="InterPro" id="IPR050401">
    <property type="entry name" value="Cyclic_nucleotide_synthase"/>
</dbReference>
<evidence type="ECO:0000256" key="8">
    <source>
        <dbReference type="SAM" id="Coils"/>
    </source>
</evidence>
<dbReference type="SUPFAM" id="SSF55073">
    <property type="entry name" value="Nucleotide cyclase"/>
    <property type="match status" value="1"/>
</dbReference>
<comment type="subcellular location">
    <subcellularLocation>
        <location evidence="1">Membrane</location>
    </subcellularLocation>
</comment>
<feature type="domain" description="PAS" evidence="10">
    <location>
        <begin position="584"/>
        <end position="632"/>
    </location>
</feature>
<keyword evidence="5 9" id="KW-0472">Membrane</keyword>
<keyword evidence="15" id="KW-1185">Reference proteome</keyword>
<evidence type="ECO:0000313" key="14">
    <source>
        <dbReference type="EMBL" id="MFG3818755.1"/>
    </source>
</evidence>
<dbReference type="RefSeq" id="WP_393014285.1">
    <property type="nucleotide sequence ID" value="NZ_JAZAQF010000081.1"/>
</dbReference>
<dbReference type="Gene3D" id="6.10.340.10">
    <property type="match status" value="1"/>
</dbReference>
<keyword evidence="4 9" id="KW-1133">Transmembrane helix</keyword>
<feature type="coiled-coil region" evidence="8">
    <location>
        <begin position="954"/>
        <end position="981"/>
    </location>
</feature>
<dbReference type="InterPro" id="IPR035965">
    <property type="entry name" value="PAS-like_dom_sf"/>
</dbReference>
<evidence type="ECO:0000256" key="3">
    <source>
        <dbReference type="ARBA" id="ARBA00022741"/>
    </source>
</evidence>